<dbReference type="PANTHER" id="PTHR37423:SF2">
    <property type="entry name" value="MEMBRANE-BOUND LYTIC MUREIN TRANSGLYCOSYLASE C"/>
    <property type="match status" value="1"/>
</dbReference>
<dbReference type="SUPFAM" id="SSF53955">
    <property type="entry name" value="Lysozyme-like"/>
    <property type="match status" value="1"/>
</dbReference>
<dbReference type="EMBL" id="LAZR01017511">
    <property type="protein sequence ID" value="KKM00106.1"/>
    <property type="molecule type" value="Genomic_DNA"/>
</dbReference>
<proteinExistence type="predicted"/>
<feature type="domain" description="Transglycosylase SLT" evidence="2">
    <location>
        <begin position="86"/>
        <end position="181"/>
    </location>
</feature>
<feature type="region of interest" description="Disordered" evidence="1">
    <location>
        <begin position="35"/>
        <end position="62"/>
    </location>
</feature>
<comment type="caution">
    <text evidence="3">The sequence shown here is derived from an EMBL/GenBank/DDBJ whole genome shotgun (WGS) entry which is preliminary data.</text>
</comment>
<sequence length="359" mass="38428">MKFISVPVLASCLALLSSPAVAQAEKAARTAQAGAVQSQLAPDAATPAGPTRLIRPRARPGDRRCTLDGSHCIARTTYLEDVCRIISAASEKARIDPHFMARLLWQESLFDAAAISPAGAHGIAQFMPATAKRRGLKDPFNPAMAIFASARYLADMSKWYGNPGLAAAGYNAGESRVSDFIEDGRRLPPETRNYVQVITGLPGETWRDSPPEAHDFTLAPDLDFHAACLKLGAGRSIRRFRKPEPPWGVIIAAGRRQPTVEGFASRVRSEHPGLLSKSRIAYVNAVVPGFGTKPRVTAQVATDSRAAAESLKTRIGLKAAAAASTAAAAGRAAGKPCRSNKECSLRYIFRGSFCYRFPG</sequence>
<evidence type="ECO:0000259" key="2">
    <source>
        <dbReference type="Pfam" id="PF01464"/>
    </source>
</evidence>
<gene>
    <name evidence="3" type="ORF">LCGC14_1807730</name>
</gene>
<dbReference type="Gene3D" id="1.10.530.10">
    <property type="match status" value="1"/>
</dbReference>
<dbReference type="InterPro" id="IPR008258">
    <property type="entry name" value="Transglycosylase_SLT_dom_1"/>
</dbReference>
<name>A0A0F9J2C7_9ZZZZ</name>
<dbReference type="InterPro" id="IPR023346">
    <property type="entry name" value="Lysozyme-like_dom_sf"/>
</dbReference>
<dbReference type="AlphaFoldDB" id="A0A0F9J2C7"/>
<organism evidence="3">
    <name type="scientific">marine sediment metagenome</name>
    <dbReference type="NCBI Taxonomy" id="412755"/>
    <lineage>
        <taxon>unclassified sequences</taxon>
        <taxon>metagenomes</taxon>
        <taxon>ecological metagenomes</taxon>
    </lineage>
</organism>
<reference evidence="3" key="1">
    <citation type="journal article" date="2015" name="Nature">
        <title>Complex archaea that bridge the gap between prokaryotes and eukaryotes.</title>
        <authorList>
            <person name="Spang A."/>
            <person name="Saw J.H."/>
            <person name="Jorgensen S.L."/>
            <person name="Zaremba-Niedzwiedzka K."/>
            <person name="Martijn J."/>
            <person name="Lind A.E."/>
            <person name="van Eijk R."/>
            <person name="Schleper C."/>
            <person name="Guy L."/>
            <person name="Ettema T.J."/>
        </authorList>
    </citation>
    <scope>NUCLEOTIDE SEQUENCE</scope>
</reference>
<protein>
    <recommendedName>
        <fullName evidence="2">Transglycosylase SLT domain-containing protein</fullName>
    </recommendedName>
</protein>
<evidence type="ECO:0000256" key="1">
    <source>
        <dbReference type="SAM" id="MobiDB-lite"/>
    </source>
</evidence>
<evidence type="ECO:0000313" key="3">
    <source>
        <dbReference type="EMBL" id="KKM00106.1"/>
    </source>
</evidence>
<dbReference type="Pfam" id="PF01464">
    <property type="entry name" value="SLT"/>
    <property type="match status" value="1"/>
</dbReference>
<accession>A0A0F9J2C7</accession>
<dbReference type="PANTHER" id="PTHR37423">
    <property type="entry name" value="SOLUBLE LYTIC MUREIN TRANSGLYCOSYLASE-RELATED"/>
    <property type="match status" value="1"/>
</dbReference>